<keyword evidence="4 10" id="KW-0698">rRNA processing</keyword>
<dbReference type="InterPro" id="IPR006700">
    <property type="entry name" value="RsmE"/>
</dbReference>
<evidence type="ECO:0000256" key="10">
    <source>
        <dbReference type="PIRNR" id="PIRNR015601"/>
    </source>
</evidence>
<dbReference type="InterPro" id="IPR029026">
    <property type="entry name" value="tRNA_m1G_MTases_N"/>
</dbReference>
<sequence length="251" mass="28068">MRRAPPIVDERIELNLIILETDDFVEPGRARLRGRRLQHILEVQRAAPGDSLRVGLLDGRIGNGRVIAQSGDCMELSVALDRPAPAPLPLTLVLALPRPKMLKRAIQHVTALGVKRLYLINAWRVEKSYWQTPWLEADRLREQCLLGLEQAVDTAMPQIELRKRFKPFVEDELPEIAAGSRKLVAHPVTETSCPVDVDESTTLAVGPEGGFIPYEVEKLREQGFAVVHLGPRILRVETAIPVLLGRLFPGR</sequence>
<dbReference type="NCBIfam" id="NF008700">
    <property type="entry name" value="PRK11713.5-4"/>
    <property type="match status" value="1"/>
</dbReference>
<dbReference type="Pfam" id="PF04452">
    <property type="entry name" value="Methyltrans_RNA"/>
    <property type="match status" value="1"/>
</dbReference>
<dbReference type="EC" id="2.1.1.193" evidence="10"/>
<dbReference type="Proteomes" id="UP001597425">
    <property type="component" value="Unassembled WGS sequence"/>
</dbReference>
<keyword evidence="13" id="KW-1185">Reference proteome</keyword>
<dbReference type="PIRSF" id="PIRSF015601">
    <property type="entry name" value="MTase_slr0722"/>
    <property type="match status" value="1"/>
</dbReference>
<dbReference type="PANTHER" id="PTHR30027">
    <property type="entry name" value="RIBOSOMAL RNA SMALL SUBUNIT METHYLTRANSFERASE E"/>
    <property type="match status" value="1"/>
</dbReference>
<evidence type="ECO:0000313" key="12">
    <source>
        <dbReference type="EMBL" id="MFD2309679.1"/>
    </source>
</evidence>
<dbReference type="NCBIfam" id="TIGR00046">
    <property type="entry name" value="RsmE family RNA methyltransferase"/>
    <property type="match status" value="1"/>
</dbReference>
<evidence type="ECO:0000256" key="9">
    <source>
        <dbReference type="ARBA" id="ARBA00047944"/>
    </source>
</evidence>
<keyword evidence="5 10" id="KW-0489">Methyltransferase</keyword>
<dbReference type="InterPro" id="IPR046886">
    <property type="entry name" value="RsmE_MTase_dom"/>
</dbReference>
<dbReference type="PANTHER" id="PTHR30027:SF3">
    <property type="entry name" value="16S RRNA (URACIL(1498)-N(3))-METHYLTRANSFERASE"/>
    <property type="match status" value="1"/>
</dbReference>
<name>A0ABW5E996_9GAMM</name>
<evidence type="ECO:0000256" key="5">
    <source>
        <dbReference type="ARBA" id="ARBA00022603"/>
    </source>
</evidence>
<evidence type="ECO:0000256" key="2">
    <source>
        <dbReference type="ARBA" id="ARBA00005528"/>
    </source>
</evidence>
<evidence type="ECO:0000313" key="13">
    <source>
        <dbReference type="Proteomes" id="UP001597425"/>
    </source>
</evidence>
<organism evidence="12 13">
    <name type="scientific">Microbulbifer halophilus</name>
    <dbReference type="NCBI Taxonomy" id="453963"/>
    <lineage>
        <taxon>Bacteria</taxon>
        <taxon>Pseudomonadati</taxon>
        <taxon>Pseudomonadota</taxon>
        <taxon>Gammaproteobacteria</taxon>
        <taxon>Cellvibrionales</taxon>
        <taxon>Microbulbiferaceae</taxon>
        <taxon>Microbulbifer</taxon>
    </lineage>
</organism>
<dbReference type="SUPFAM" id="SSF75217">
    <property type="entry name" value="alpha/beta knot"/>
    <property type="match status" value="1"/>
</dbReference>
<reference evidence="13" key="1">
    <citation type="journal article" date="2019" name="Int. J. Syst. Evol. Microbiol.">
        <title>The Global Catalogue of Microorganisms (GCM) 10K type strain sequencing project: providing services to taxonomists for standard genome sequencing and annotation.</title>
        <authorList>
            <consortium name="The Broad Institute Genomics Platform"/>
            <consortium name="The Broad Institute Genome Sequencing Center for Infectious Disease"/>
            <person name="Wu L."/>
            <person name="Ma J."/>
        </authorList>
    </citation>
    <scope>NUCLEOTIDE SEQUENCE [LARGE SCALE GENOMIC DNA]</scope>
    <source>
        <strain evidence="13">KCTC 12848</strain>
    </source>
</reference>
<evidence type="ECO:0000256" key="8">
    <source>
        <dbReference type="ARBA" id="ARBA00025699"/>
    </source>
</evidence>
<comment type="caution">
    <text evidence="12">The sequence shown here is derived from an EMBL/GenBank/DDBJ whole genome shotgun (WGS) entry which is preliminary data.</text>
</comment>
<dbReference type="Gene3D" id="3.40.1280.10">
    <property type="match status" value="1"/>
</dbReference>
<comment type="function">
    <text evidence="8 10">Specifically methylates the N3 position of the uracil ring of uridine 1498 (m3U1498) in 16S rRNA. Acts on the fully assembled 30S ribosomal subunit.</text>
</comment>
<evidence type="ECO:0000256" key="7">
    <source>
        <dbReference type="ARBA" id="ARBA00022691"/>
    </source>
</evidence>
<comment type="catalytic activity">
    <reaction evidence="9 10">
        <text>uridine(1498) in 16S rRNA + S-adenosyl-L-methionine = N(3)-methyluridine(1498) in 16S rRNA + S-adenosyl-L-homocysteine + H(+)</text>
        <dbReference type="Rhea" id="RHEA:42920"/>
        <dbReference type="Rhea" id="RHEA-COMP:10283"/>
        <dbReference type="Rhea" id="RHEA-COMP:10284"/>
        <dbReference type="ChEBI" id="CHEBI:15378"/>
        <dbReference type="ChEBI" id="CHEBI:57856"/>
        <dbReference type="ChEBI" id="CHEBI:59789"/>
        <dbReference type="ChEBI" id="CHEBI:65315"/>
        <dbReference type="ChEBI" id="CHEBI:74502"/>
        <dbReference type="EC" id="2.1.1.193"/>
    </reaction>
</comment>
<feature type="domain" description="Ribosomal RNA small subunit methyltransferase E methyltransferase" evidence="11">
    <location>
        <begin position="85"/>
        <end position="245"/>
    </location>
</feature>
<protein>
    <recommendedName>
        <fullName evidence="10">Ribosomal RNA small subunit methyltransferase E</fullName>
        <ecNumber evidence="10">2.1.1.193</ecNumber>
    </recommendedName>
</protein>
<dbReference type="EMBL" id="JBHUJD010000004">
    <property type="protein sequence ID" value="MFD2309679.1"/>
    <property type="molecule type" value="Genomic_DNA"/>
</dbReference>
<keyword evidence="3 10" id="KW-0963">Cytoplasm</keyword>
<dbReference type="GO" id="GO:0008168">
    <property type="term" value="F:methyltransferase activity"/>
    <property type="evidence" value="ECO:0007669"/>
    <property type="project" value="UniProtKB-KW"/>
</dbReference>
<accession>A0ABW5E996</accession>
<comment type="subcellular location">
    <subcellularLocation>
        <location evidence="1 10">Cytoplasm</location>
    </subcellularLocation>
</comment>
<evidence type="ECO:0000256" key="6">
    <source>
        <dbReference type="ARBA" id="ARBA00022679"/>
    </source>
</evidence>
<keyword evidence="6 10" id="KW-0808">Transferase</keyword>
<gene>
    <name evidence="12" type="ORF">ACFSKX_04545</name>
</gene>
<evidence type="ECO:0000256" key="3">
    <source>
        <dbReference type="ARBA" id="ARBA00022490"/>
    </source>
</evidence>
<evidence type="ECO:0000256" key="1">
    <source>
        <dbReference type="ARBA" id="ARBA00004496"/>
    </source>
</evidence>
<proteinExistence type="inferred from homology"/>
<dbReference type="RefSeq" id="WP_322746553.1">
    <property type="nucleotide sequence ID" value="NZ_JAPIVK010000002.1"/>
</dbReference>
<dbReference type="CDD" id="cd18084">
    <property type="entry name" value="RsmE-like"/>
    <property type="match status" value="1"/>
</dbReference>
<comment type="similarity">
    <text evidence="2 10">Belongs to the RNA methyltransferase RsmE family.</text>
</comment>
<evidence type="ECO:0000259" key="11">
    <source>
        <dbReference type="Pfam" id="PF04452"/>
    </source>
</evidence>
<dbReference type="InterPro" id="IPR029028">
    <property type="entry name" value="Alpha/beta_knot_MTases"/>
</dbReference>
<dbReference type="GO" id="GO:0032259">
    <property type="term" value="P:methylation"/>
    <property type="evidence" value="ECO:0007669"/>
    <property type="project" value="UniProtKB-KW"/>
</dbReference>
<keyword evidence="7 10" id="KW-0949">S-adenosyl-L-methionine</keyword>
<evidence type="ECO:0000256" key="4">
    <source>
        <dbReference type="ARBA" id="ARBA00022552"/>
    </source>
</evidence>